<protein>
    <submittedName>
        <fullName evidence="1">Glycosyltransferase family 2 protein</fullName>
    </submittedName>
</protein>
<dbReference type="EMBL" id="SSOA01000015">
    <property type="protein sequence ID" value="THF47200.1"/>
    <property type="molecule type" value="Genomic_DNA"/>
</dbReference>
<dbReference type="SUPFAM" id="SSF53448">
    <property type="entry name" value="Nucleotide-diphospho-sugar transferases"/>
    <property type="match status" value="1"/>
</dbReference>
<dbReference type="GO" id="GO:0016740">
    <property type="term" value="F:transferase activity"/>
    <property type="evidence" value="ECO:0007669"/>
    <property type="project" value="UniProtKB-KW"/>
</dbReference>
<evidence type="ECO:0000313" key="2">
    <source>
        <dbReference type="Proteomes" id="UP000310754"/>
    </source>
</evidence>
<organism evidence="1 2">
    <name type="scientific">Allorhizobium terrae</name>
    <dbReference type="NCBI Taxonomy" id="1848972"/>
    <lineage>
        <taxon>Bacteria</taxon>
        <taxon>Pseudomonadati</taxon>
        <taxon>Pseudomonadota</taxon>
        <taxon>Alphaproteobacteria</taxon>
        <taxon>Hyphomicrobiales</taxon>
        <taxon>Rhizobiaceae</taxon>
        <taxon>Rhizobium/Agrobacterium group</taxon>
        <taxon>Allorhizobium</taxon>
    </lineage>
</organism>
<comment type="caution">
    <text evidence="1">The sequence shown here is derived from an EMBL/GenBank/DDBJ whole genome shotgun (WGS) entry which is preliminary data.</text>
</comment>
<accession>A0A4S3ZNZ5</accession>
<evidence type="ECO:0000313" key="1">
    <source>
        <dbReference type="EMBL" id="THF47200.1"/>
    </source>
</evidence>
<reference evidence="1 2" key="1">
    <citation type="submission" date="2019-04" db="EMBL/GenBank/DDBJ databases">
        <title>Rhizobium terrae sp. nov., isolated from a paddy soil.</title>
        <authorList>
            <person name="Lin S.-Y."/>
            <person name="Hameed A."/>
            <person name="Huang H.-I."/>
            <person name="Young C.-C."/>
        </authorList>
    </citation>
    <scope>NUCLEOTIDE SEQUENCE [LARGE SCALE GENOMIC DNA]</scope>
    <source>
        <strain evidence="1 2">CC-HIH110</strain>
    </source>
</reference>
<dbReference type="RefSeq" id="WP_190237152.1">
    <property type="nucleotide sequence ID" value="NZ_SSOA01000015.1"/>
</dbReference>
<dbReference type="Proteomes" id="UP000310754">
    <property type="component" value="Unassembled WGS sequence"/>
</dbReference>
<dbReference type="AlphaFoldDB" id="A0A4S3ZNZ5"/>
<dbReference type="InterPro" id="IPR029044">
    <property type="entry name" value="Nucleotide-diphossugar_trans"/>
</dbReference>
<dbReference type="CDD" id="cd00761">
    <property type="entry name" value="Glyco_tranf_GTA_type"/>
    <property type="match status" value="1"/>
</dbReference>
<gene>
    <name evidence="1" type="ORF">E6C51_18905</name>
</gene>
<name>A0A4S3ZNZ5_9HYPH</name>
<keyword evidence="2" id="KW-1185">Reference proteome</keyword>
<keyword evidence="1" id="KW-0808">Transferase</keyword>
<proteinExistence type="predicted"/>
<sequence length="277" mass="31263">MMLLTFIIPVRHPDNARDWGALCARLSQTIASIAAQTHDDWRCVIVANEGASLPPMPERFFVERVTFGPNPHYDLQRDNLEAGYDAVRLDKGRRILSGMLAASDSDYFMVVDDDDFVSARLVEHVAQHRGANGWKINLGFLWNEDGQMMMGYDNFAHFCGTSLIIRSDLYELPQRFEDCSEAFIKSMLGSHKRIADALAERGKPLSPLPFRGAVYRIGHAGAHSKSGSILRAHIFCRETLKDVRKLVHNLRRLRVVDSAMRREFGLPGRKRSTAHVG</sequence>